<evidence type="ECO:0000313" key="1">
    <source>
        <dbReference type="EMBL" id="PRQ23848.1"/>
    </source>
</evidence>
<reference evidence="1 2" key="1">
    <citation type="journal article" date="2018" name="Nat. Genet.">
        <title>The Rosa genome provides new insights in the design of modern roses.</title>
        <authorList>
            <person name="Bendahmane M."/>
        </authorList>
    </citation>
    <scope>NUCLEOTIDE SEQUENCE [LARGE SCALE GENOMIC DNA]</scope>
    <source>
        <strain evidence="2">cv. Old Blush</strain>
    </source>
</reference>
<gene>
    <name evidence="1" type="ORF">RchiOBHm_Chr6g0265931</name>
</gene>
<dbReference type="EC" id="3.2.1.51" evidence="1"/>
<evidence type="ECO:0000313" key="2">
    <source>
        <dbReference type="Proteomes" id="UP000238479"/>
    </source>
</evidence>
<dbReference type="STRING" id="74649.A0A2P6PPI4"/>
<keyword evidence="2" id="KW-1185">Reference proteome</keyword>
<comment type="caution">
    <text evidence="1">The sequence shown here is derived from an EMBL/GenBank/DDBJ whole genome shotgun (WGS) entry which is preliminary data.</text>
</comment>
<dbReference type="GO" id="GO:0004560">
    <property type="term" value="F:alpha-L-fucosidase activity"/>
    <property type="evidence" value="ECO:0007669"/>
    <property type="project" value="UniProtKB-EC"/>
</dbReference>
<dbReference type="EMBL" id="PDCK01000044">
    <property type="protein sequence ID" value="PRQ23848.1"/>
    <property type="molecule type" value="Genomic_DNA"/>
</dbReference>
<sequence length="161" mass="17967">MAILSTIIRHHGYVLLPNYHPRRVKWRLRAFLALATRTPKQGLFCCIFHRGCTQSKDSGFTFLGSRAGRVPDVDFLADGLGFPFLPSVHFDFRYGANFATMGSAVLVPNSISAPVNPPTTSPLTPDFQLGQFKASQNRVLHQLQYNNSKPAGEYVYIHSLD</sequence>
<organism evidence="1 2">
    <name type="scientific">Rosa chinensis</name>
    <name type="common">China rose</name>
    <dbReference type="NCBI Taxonomy" id="74649"/>
    <lineage>
        <taxon>Eukaryota</taxon>
        <taxon>Viridiplantae</taxon>
        <taxon>Streptophyta</taxon>
        <taxon>Embryophyta</taxon>
        <taxon>Tracheophyta</taxon>
        <taxon>Spermatophyta</taxon>
        <taxon>Magnoliopsida</taxon>
        <taxon>eudicotyledons</taxon>
        <taxon>Gunneridae</taxon>
        <taxon>Pentapetalae</taxon>
        <taxon>rosids</taxon>
        <taxon>fabids</taxon>
        <taxon>Rosales</taxon>
        <taxon>Rosaceae</taxon>
        <taxon>Rosoideae</taxon>
        <taxon>Rosoideae incertae sedis</taxon>
        <taxon>Rosa</taxon>
    </lineage>
</organism>
<proteinExistence type="predicted"/>
<protein>
    <submittedName>
        <fullName evidence="1">Putative alpha-L-fucosidase</fullName>
        <ecNumber evidence="1">3.2.1.51</ecNumber>
    </submittedName>
</protein>
<name>A0A2P6PPI4_ROSCH</name>
<accession>A0A2P6PPI4</accession>
<keyword evidence="1" id="KW-0326">Glycosidase</keyword>
<keyword evidence="1" id="KW-0378">Hydrolase</keyword>
<dbReference type="AlphaFoldDB" id="A0A2P6PPI4"/>
<dbReference type="Proteomes" id="UP000238479">
    <property type="component" value="Chromosome 6"/>
</dbReference>
<dbReference type="Gramene" id="PRQ23848">
    <property type="protein sequence ID" value="PRQ23848"/>
    <property type="gene ID" value="RchiOBHm_Chr6g0265931"/>
</dbReference>